<sequence length="394" mass="45938">MSVAFCSPLQPFLNRIIFLFFQGFPRSLSILVFIKRHIRSVLKMEHHTAPHHLRELFERAGKPDGSARPNIGNIDLKFLEDSCQIIVNDNKTRTIFWRVVDETVVVYKDYSDQIDERIQTIIGEEERDIDGSSNVHIPTEHNVIKNASRSEMIEKTIEDIYHMKEMFVFKIQRLLDDDRLFQFDEITNFFKSLNQKHIERVELNGWSTEQLKKLFKCFEKIGCLKLEMAFNNYVSVREFDRSVSAFKNNDSDDEQEDDDDAIVEDETDDDDDRFDGILFGTEGAVSQVDDIQLIGSGFLELKQLENLDFVRGIFYMNMTTSCIRTFLQNWKEGKSHRRMRACKFVFEGARPPVLQDLEEENGRIINTEGMAAEVSIKIRMAKIEMHIVVVPNNI</sequence>
<feature type="transmembrane region" description="Helical" evidence="2">
    <location>
        <begin position="12"/>
        <end position="34"/>
    </location>
</feature>
<feature type="region of interest" description="Disordered" evidence="1">
    <location>
        <begin position="247"/>
        <end position="266"/>
    </location>
</feature>
<comment type="caution">
    <text evidence="3">The sequence shown here is derived from an EMBL/GenBank/DDBJ whole genome shotgun (WGS) entry which is preliminary data.</text>
</comment>
<keyword evidence="4" id="KW-1185">Reference proteome</keyword>
<keyword evidence="2" id="KW-0812">Transmembrane</keyword>
<evidence type="ECO:0000256" key="2">
    <source>
        <dbReference type="SAM" id="Phobius"/>
    </source>
</evidence>
<gene>
    <name evidence="3" type="primary">Cnig_chr_X.g24257</name>
    <name evidence="3" type="ORF">B9Z55_024257</name>
</gene>
<organism evidence="3 4">
    <name type="scientific">Caenorhabditis nigoni</name>
    <dbReference type="NCBI Taxonomy" id="1611254"/>
    <lineage>
        <taxon>Eukaryota</taxon>
        <taxon>Metazoa</taxon>
        <taxon>Ecdysozoa</taxon>
        <taxon>Nematoda</taxon>
        <taxon>Chromadorea</taxon>
        <taxon>Rhabditida</taxon>
        <taxon>Rhabditina</taxon>
        <taxon>Rhabditomorpha</taxon>
        <taxon>Rhabditoidea</taxon>
        <taxon>Rhabditidae</taxon>
        <taxon>Peloderinae</taxon>
        <taxon>Caenorhabditis</taxon>
    </lineage>
</organism>
<evidence type="ECO:0000313" key="4">
    <source>
        <dbReference type="Proteomes" id="UP000230233"/>
    </source>
</evidence>
<dbReference type="AlphaFoldDB" id="A0A2G5STM3"/>
<proteinExistence type="predicted"/>
<evidence type="ECO:0000256" key="1">
    <source>
        <dbReference type="SAM" id="MobiDB-lite"/>
    </source>
</evidence>
<dbReference type="OrthoDB" id="10322914at2759"/>
<keyword evidence="2" id="KW-1133">Transmembrane helix</keyword>
<feature type="compositionally biased region" description="Acidic residues" evidence="1">
    <location>
        <begin position="251"/>
        <end position="266"/>
    </location>
</feature>
<dbReference type="Proteomes" id="UP000230233">
    <property type="component" value="Chromosome X"/>
</dbReference>
<reference evidence="4" key="1">
    <citation type="submission" date="2017-10" db="EMBL/GenBank/DDBJ databases">
        <title>Rapid genome shrinkage in a self-fertile nematode reveals novel sperm competition proteins.</title>
        <authorList>
            <person name="Yin D."/>
            <person name="Schwarz E.M."/>
            <person name="Thomas C.G."/>
            <person name="Felde R.L."/>
            <person name="Korf I.F."/>
            <person name="Cutter A.D."/>
            <person name="Schartner C.M."/>
            <person name="Ralston E.J."/>
            <person name="Meyer B.J."/>
            <person name="Haag E.S."/>
        </authorList>
    </citation>
    <scope>NUCLEOTIDE SEQUENCE [LARGE SCALE GENOMIC DNA]</scope>
    <source>
        <strain evidence="4">JU1422</strain>
    </source>
</reference>
<name>A0A2G5STM3_9PELO</name>
<keyword evidence="2" id="KW-0472">Membrane</keyword>
<protein>
    <recommendedName>
        <fullName evidence="5">F-box associated domain-containing protein</fullName>
    </recommendedName>
</protein>
<evidence type="ECO:0008006" key="5">
    <source>
        <dbReference type="Google" id="ProtNLM"/>
    </source>
</evidence>
<accession>A0A2G5STM3</accession>
<dbReference type="EMBL" id="PDUG01000006">
    <property type="protein sequence ID" value="PIC18322.1"/>
    <property type="molecule type" value="Genomic_DNA"/>
</dbReference>
<evidence type="ECO:0000313" key="3">
    <source>
        <dbReference type="EMBL" id="PIC18322.1"/>
    </source>
</evidence>